<keyword evidence="6" id="KW-1185">Reference proteome</keyword>
<dbReference type="PANTHER" id="PTHR47504">
    <property type="entry name" value="RIGHT ORIGIN-BINDING PROTEIN"/>
    <property type="match status" value="1"/>
</dbReference>
<dbReference type="SMART" id="SM00342">
    <property type="entry name" value="HTH_ARAC"/>
    <property type="match status" value="1"/>
</dbReference>
<dbReference type="AlphaFoldDB" id="A0A348AF75"/>
<dbReference type="InterPro" id="IPR050959">
    <property type="entry name" value="MarA-like"/>
</dbReference>
<dbReference type="PROSITE" id="PS00041">
    <property type="entry name" value="HTH_ARAC_FAMILY_1"/>
    <property type="match status" value="1"/>
</dbReference>
<dbReference type="Proteomes" id="UP000276437">
    <property type="component" value="Chromosome"/>
</dbReference>
<dbReference type="Pfam" id="PF14526">
    <property type="entry name" value="Cass2"/>
    <property type="match status" value="1"/>
</dbReference>
<keyword evidence="2" id="KW-0238">DNA-binding</keyword>
<evidence type="ECO:0000256" key="1">
    <source>
        <dbReference type="ARBA" id="ARBA00023015"/>
    </source>
</evidence>
<evidence type="ECO:0000256" key="3">
    <source>
        <dbReference type="ARBA" id="ARBA00023163"/>
    </source>
</evidence>
<dbReference type="PROSITE" id="PS01124">
    <property type="entry name" value="HTH_ARAC_FAMILY_2"/>
    <property type="match status" value="1"/>
</dbReference>
<reference evidence="5 6" key="1">
    <citation type="journal article" date="2018" name="Int. J. Syst. Evol. Microbiol.">
        <title>Methylomusa anaerophila gen. nov., sp. nov., an anaerobic methanol-utilizing bacterium isolated from a microbial fuel cell.</title>
        <authorList>
            <person name="Amano N."/>
            <person name="Yamamuro A."/>
            <person name="Miyahara M."/>
            <person name="Kouzuma A."/>
            <person name="Abe T."/>
            <person name="Watanabe K."/>
        </authorList>
    </citation>
    <scope>NUCLEOTIDE SEQUENCE [LARGE SCALE GENOMIC DNA]</scope>
    <source>
        <strain evidence="5 6">MMFC1</strain>
    </source>
</reference>
<keyword evidence="1" id="KW-0805">Transcription regulation</keyword>
<dbReference type="InterPro" id="IPR029441">
    <property type="entry name" value="Cass2"/>
</dbReference>
<dbReference type="SUPFAM" id="SSF46689">
    <property type="entry name" value="Homeodomain-like"/>
    <property type="match status" value="2"/>
</dbReference>
<dbReference type="RefSeq" id="WP_126305950.1">
    <property type="nucleotide sequence ID" value="NZ_AP018449.1"/>
</dbReference>
<protein>
    <submittedName>
        <fullName evidence="5">Regulatory protein SoxS</fullName>
    </submittedName>
</protein>
<dbReference type="Pfam" id="PF12833">
    <property type="entry name" value="HTH_18"/>
    <property type="match status" value="1"/>
</dbReference>
<dbReference type="SMART" id="SM00871">
    <property type="entry name" value="AraC_E_bind"/>
    <property type="match status" value="1"/>
</dbReference>
<dbReference type="GO" id="GO:0003700">
    <property type="term" value="F:DNA-binding transcription factor activity"/>
    <property type="evidence" value="ECO:0007669"/>
    <property type="project" value="InterPro"/>
</dbReference>
<name>A0A348AF75_9FIRM</name>
<proteinExistence type="predicted"/>
<evidence type="ECO:0000256" key="2">
    <source>
        <dbReference type="ARBA" id="ARBA00023125"/>
    </source>
</evidence>
<accession>A0A348AF75</accession>
<dbReference type="Gene3D" id="3.20.80.10">
    <property type="entry name" value="Regulatory factor, effector binding domain"/>
    <property type="match status" value="1"/>
</dbReference>
<dbReference type="InterPro" id="IPR009057">
    <property type="entry name" value="Homeodomain-like_sf"/>
</dbReference>
<dbReference type="InterPro" id="IPR020449">
    <property type="entry name" value="Tscrpt_reg_AraC-type_HTH"/>
</dbReference>
<dbReference type="InterPro" id="IPR010499">
    <property type="entry name" value="AraC_E-bd"/>
</dbReference>
<evidence type="ECO:0000259" key="4">
    <source>
        <dbReference type="PROSITE" id="PS01124"/>
    </source>
</evidence>
<dbReference type="PRINTS" id="PR00032">
    <property type="entry name" value="HTHARAC"/>
</dbReference>
<dbReference type="PANTHER" id="PTHR47504:SF5">
    <property type="entry name" value="RIGHT ORIGIN-BINDING PROTEIN"/>
    <property type="match status" value="1"/>
</dbReference>
<dbReference type="InterPro" id="IPR011256">
    <property type="entry name" value="Reg_factor_effector_dom_sf"/>
</dbReference>
<dbReference type="OrthoDB" id="9801123at2"/>
<sequence length="291" mass="33496">MDWITGLQKAIDYIEENLMDDLDYEKIAAKACVSSFHFQRIFSIMCNYSLGEYIRNRRLTLAAAELNQTSMKVIDVALKYGYESPDSFAKAFTRFHGITPSAAREQGANLRSFSRLSIKISLEGGNIMDYRIEKKREFKVIGKSEIFDTSDEFNRVDIPEFWSRCHKDGTVKTLYELSRNTQNSGMVFGVCCEDSSANAHQFPYLIATTYESGDIPKGYTVKEIPEYTWVVFRCVGAMPKAVQGLWRQIYTEFFPTSEYRPAHGIDLEAYYEGNMDDINYVSEIWIPVEKK</sequence>
<dbReference type="KEGG" id="mana:MAMMFC1_00357"/>
<keyword evidence="3" id="KW-0804">Transcription</keyword>
<dbReference type="EMBL" id="AP018449">
    <property type="protein sequence ID" value="BBB89723.1"/>
    <property type="molecule type" value="Genomic_DNA"/>
</dbReference>
<evidence type="ECO:0000313" key="5">
    <source>
        <dbReference type="EMBL" id="BBB89723.1"/>
    </source>
</evidence>
<feature type="domain" description="HTH araC/xylS-type" evidence="4">
    <location>
        <begin position="8"/>
        <end position="106"/>
    </location>
</feature>
<organism evidence="5 6">
    <name type="scientific">Methylomusa anaerophila</name>
    <dbReference type="NCBI Taxonomy" id="1930071"/>
    <lineage>
        <taxon>Bacteria</taxon>
        <taxon>Bacillati</taxon>
        <taxon>Bacillota</taxon>
        <taxon>Negativicutes</taxon>
        <taxon>Selenomonadales</taxon>
        <taxon>Sporomusaceae</taxon>
        <taxon>Methylomusa</taxon>
    </lineage>
</organism>
<gene>
    <name evidence="5" type="primary">soxS</name>
    <name evidence="5" type="ORF">MAMMFC1_00357</name>
</gene>
<dbReference type="InterPro" id="IPR018060">
    <property type="entry name" value="HTH_AraC"/>
</dbReference>
<dbReference type="InterPro" id="IPR018062">
    <property type="entry name" value="HTH_AraC-typ_CS"/>
</dbReference>
<dbReference type="SUPFAM" id="SSF55136">
    <property type="entry name" value="Probable bacterial effector-binding domain"/>
    <property type="match status" value="1"/>
</dbReference>
<dbReference type="Gene3D" id="1.10.10.60">
    <property type="entry name" value="Homeodomain-like"/>
    <property type="match status" value="2"/>
</dbReference>
<evidence type="ECO:0000313" key="6">
    <source>
        <dbReference type="Proteomes" id="UP000276437"/>
    </source>
</evidence>
<dbReference type="GO" id="GO:0043565">
    <property type="term" value="F:sequence-specific DNA binding"/>
    <property type="evidence" value="ECO:0007669"/>
    <property type="project" value="InterPro"/>
</dbReference>